<dbReference type="PANTHER" id="PTHR43646">
    <property type="entry name" value="GLYCOSYLTRANSFERASE"/>
    <property type="match status" value="1"/>
</dbReference>
<organism evidence="7 10">
    <name type="scientific">Pseudoalteromonas fuliginea</name>
    <dbReference type="NCBI Taxonomy" id="1872678"/>
    <lineage>
        <taxon>Bacteria</taxon>
        <taxon>Pseudomonadati</taxon>
        <taxon>Pseudomonadota</taxon>
        <taxon>Gammaproteobacteria</taxon>
        <taxon>Alteromonadales</taxon>
        <taxon>Pseudoalteromonadaceae</taxon>
        <taxon>Pseudoalteromonas</taxon>
    </lineage>
</organism>
<comment type="caution">
    <text evidence="7">The sequence shown here is derived from an EMBL/GenBank/DDBJ whole genome shotgun (WGS) entry which is preliminary data.</text>
</comment>
<name>A0AB73BD50_9GAMM</name>
<dbReference type="EMBL" id="SEUK01000054">
    <property type="protein sequence ID" value="KAA1157433.1"/>
    <property type="molecule type" value="Genomic_DNA"/>
</dbReference>
<dbReference type="PANTHER" id="PTHR43646:SF2">
    <property type="entry name" value="GLYCOSYLTRANSFERASE 2-LIKE DOMAIN-CONTAINING PROTEIN"/>
    <property type="match status" value="1"/>
</dbReference>
<evidence type="ECO:0000256" key="4">
    <source>
        <dbReference type="ARBA" id="ARBA00022679"/>
    </source>
</evidence>
<comment type="subcellular location">
    <subcellularLocation>
        <location evidence="1">Cell membrane</location>
    </subcellularLocation>
</comment>
<gene>
    <name evidence="8" type="ORF">DC53_11700</name>
    <name evidence="7" type="ORF">EU508_17025</name>
</gene>
<sequence length="237" mass="27292">MLSIIIPTLNEEKTGYLQRILKAYQHLKNCEIICVDGGSTDNTIDIINAAGVCLIKTDIASRAGRLNAGIVQANADTIVLHHPRSIIDIAGLNALNKHADQMSWGAFTHKFNIRHPLLQFTSWYSNYIRGDKRGVYYLDHCLFAKKQLLLDVGMLPLIDIFEDTELCLRLKLKCKAKRLPFISETSAIRFQVNGLYRQALTNQYMKWLYYFNRSDTAMNQRYEKGIQLNTQYDERQK</sequence>
<dbReference type="AlphaFoldDB" id="A0AB73BD50"/>
<keyword evidence="4" id="KW-0808">Transferase</keyword>
<keyword evidence="3" id="KW-0328">Glycosyltransferase</keyword>
<evidence type="ECO:0000259" key="6">
    <source>
        <dbReference type="Pfam" id="PF00535"/>
    </source>
</evidence>
<dbReference type="Pfam" id="PF00535">
    <property type="entry name" value="Glycos_transf_2"/>
    <property type="match status" value="1"/>
</dbReference>
<evidence type="ECO:0000256" key="2">
    <source>
        <dbReference type="ARBA" id="ARBA00022475"/>
    </source>
</evidence>
<evidence type="ECO:0000313" key="7">
    <source>
        <dbReference type="EMBL" id="KAA1157433.1"/>
    </source>
</evidence>
<evidence type="ECO:0000256" key="5">
    <source>
        <dbReference type="ARBA" id="ARBA00023136"/>
    </source>
</evidence>
<dbReference type="Gene3D" id="3.90.550.10">
    <property type="entry name" value="Spore Coat Polysaccharide Biosynthesis Protein SpsA, Chain A"/>
    <property type="match status" value="1"/>
</dbReference>
<dbReference type="SUPFAM" id="SSF53448">
    <property type="entry name" value="Nucleotide-diphospho-sugar transferases"/>
    <property type="match status" value="1"/>
</dbReference>
<dbReference type="InterPro" id="IPR029044">
    <property type="entry name" value="Nucleotide-diphossugar_trans"/>
</dbReference>
<dbReference type="RefSeq" id="WP_007378782.1">
    <property type="nucleotide sequence ID" value="NZ_JBBMQV010000055.1"/>
</dbReference>
<feature type="domain" description="Glycosyltransferase 2-like" evidence="6">
    <location>
        <begin position="3"/>
        <end position="80"/>
    </location>
</feature>
<keyword evidence="2" id="KW-1003">Cell membrane</keyword>
<evidence type="ECO:0000313" key="9">
    <source>
        <dbReference type="Proteomes" id="UP000027154"/>
    </source>
</evidence>
<evidence type="ECO:0000313" key="8">
    <source>
        <dbReference type="EMBL" id="KDC50662.1"/>
    </source>
</evidence>
<dbReference type="GO" id="GO:0016757">
    <property type="term" value="F:glycosyltransferase activity"/>
    <property type="evidence" value="ECO:0007669"/>
    <property type="project" value="UniProtKB-KW"/>
</dbReference>
<dbReference type="InterPro" id="IPR001173">
    <property type="entry name" value="Glyco_trans_2-like"/>
</dbReference>
<evidence type="ECO:0000256" key="1">
    <source>
        <dbReference type="ARBA" id="ARBA00004236"/>
    </source>
</evidence>
<reference evidence="8 9" key="1">
    <citation type="submission" date="2014-04" db="EMBL/GenBank/DDBJ databases">
        <title>Pseudoalteromonas galatheae sp. nov., isolated from a deep-sea polychaete near Canal Concepcion, Chile.</title>
        <authorList>
            <person name="Machado H.R."/>
            <person name="Gram L."/>
            <person name="Vynne N.G."/>
        </authorList>
    </citation>
    <scope>NUCLEOTIDE SEQUENCE [LARGE SCALE GENOMIC DNA]</scope>
    <source>
        <strain evidence="8 9">KMM216</strain>
    </source>
</reference>
<protein>
    <submittedName>
        <fullName evidence="7">Glycosyltransferase</fullName>
    </submittedName>
</protein>
<keyword evidence="5" id="KW-0472">Membrane</keyword>
<accession>A0AB73BD50</accession>
<evidence type="ECO:0000313" key="10">
    <source>
        <dbReference type="Proteomes" id="UP000324162"/>
    </source>
</evidence>
<dbReference type="EMBL" id="JJNZ01000036">
    <property type="protein sequence ID" value="KDC50662.1"/>
    <property type="molecule type" value="Genomic_DNA"/>
</dbReference>
<proteinExistence type="predicted"/>
<dbReference type="Proteomes" id="UP000027154">
    <property type="component" value="Unassembled WGS sequence"/>
</dbReference>
<dbReference type="Proteomes" id="UP000324162">
    <property type="component" value="Unassembled WGS sequence"/>
</dbReference>
<evidence type="ECO:0000256" key="3">
    <source>
        <dbReference type="ARBA" id="ARBA00022676"/>
    </source>
</evidence>
<dbReference type="GO" id="GO:0005886">
    <property type="term" value="C:plasma membrane"/>
    <property type="evidence" value="ECO:0007669"/>
    <property type="project" value="UniProtKB-SubCell"/>
</dbReference>
<reference evidence="7 10" key="2">
    <citation type="submission" date="2019-01" db="EMBL/GenBank/DDBJ databases">
        <title>Genome sequences of marine Pseudoalteromonas species.</title>
        <authorList>
            <person name="Boraston A.B."/>
            <person name="Hehemann J.-H."/>
            <person name="Vickers C.J."/>
            <person name="Salama-Alber O."/>
            <person name="Abe K."/>
            <person name="Hettle A.J."/>
        </authorList>
    </citation>
    <scope>NUCLEOTIDE SEQUENCE [LARGE SCALE GENOMIC DNA]</scope>
    <source>
        <strain evidence="7 10">PS42</strain>
    </source>
</reference>